<protein>
    <submittedName>
        <fullName evidence="1">Uncharacterized protein</fullName>
    </submittedName>
</protein>
<accession>A0A7S1PJQ0</accession>
<organism evidence="1">
    <name type="scientific">Percolomonas cosmopolitus</name>
    <dbReference type="NCBI Taxonomy" id="63605"/>
    <lineage>
        <taxon>Eukaryota</taxon>
        <taxon>Discoba</taxon>
        <taxon>Heterolobosea</taxon>
        <taxon>Tetramitia</taxon>
        <taxon>Eutetramitia</taxon>
        <taxon>Percolomonadidae</taxon>
        <taxon>Percolomonas</taxon>
    </lineage>
</organism>
<gene>
    <name evidence="1" type="ORF">PCOS0759_LOCUS6966</name>
</gene>
<dbReference type="AlphaFoldDB" id="A0A7S1PJQ0"/>
<proteinExistence type="predicted"/>
<evidence type="ECO:0000313" key="1">
    <source>
        <dbReference type="EMBL" id="CAD9083712.1"/>
    </source>
</evidence>
<reference evidence="1" key="1">
    <citation type="submission" date="2021-01" db="EMBL/GenBank/DDBJ databases">
        <authorList>
            <person name="Corre E."/>
            <person name="Pelletier E."/>
            <person name="Niang G."/>
            <person name="Scheremetjew M."/>
            <person name="Finn R."/>
            <person name="Kale V."/>
            <person name="Holt S."/>
            <person name="Cochrane G."/>
            <person name="Meng A."/>
            <person name="Brown T."/>
            <person name="Cohen L."/>
        </authorList>
    </citation>
    <scope>NUCLEOTIDE SEQUENCE</scope>
    <source>
        <strain evidence="1">WS</strain>
    </source>
</reference>
<dbReference type="EMBL" id="HBGD01008472">
    <property type="protein sequence ID" value="CAD9083712.1"/>
    <property type="molecule type" value="Transcribed_RNA"/>
</dbReference>
<name>A0A7S1PJQ0_9EUKA</name>
<sequence>MREWLSKNQDRSPTREEVRQLSRRLGLGTLRIRSFINACRETYLRGELTEDKLQHIREWIDEHWSNQTESEQSLTVPTTQKLRQLSKDVSLSPRQVQRLVNRVLNPPGKLTQENQQIIQQYFEENHPNMHLKHDIDGLRKETGLNATQITNMIHRLKYDEQARIRKLTPELREIVLEWVENHPSGFVSEALEEDGARNQNEVDILVEMTGHALSRSQLHNLLWRLRKDKPQEMTQTKKNQTRQWLQEHDWRRPNKQELSELCDSIGLSRSQMRGLVHRLSLRRKND</sequence>